<gene>
    <name evidence="7" type="ORF">BU653_06625</name>
</gene>
<dbReference type="PANTHER" id="PTHR43077">
    <property type="entry name" value="TRANSPORT PERMEASE YVFS-RELATED"/>
    <property type="match status" value="1"/>
</dbReference>
<dbReference type="GO" id="GO:0140359">
    <property type="term" value="F:ABC-type transporter activity"/>
    <property type="evidence" value="ECO:0007669"/>
    <property type="project" value="InterPro"/>
</dbReference>
<evidence type="ECO:0000256" key="1">
    <source>
        <dbReference type="ARBA" id="ARBA00004141"/>
    </source>
</evidence>
<protein>
    <submittedName>
        <fullName evidence="7">Phage infection protein</fullName>
    </submittedName>
</protein>
<feature type="transmembrane region" description="Helical" evidence="5">
    <location>
        <begin position="235"/>
        <end position="256"/>
    </location>
</feature>
<keyword evidence="4 5" id="KW-0472">Membrane</keyword>
<dbReference type="Pfam" id="PF12698">
    <property type="entry name" value="ABC2_membrane_3"/>
    <property type="match status" value="1"/>
</dbReference>
<comment type="caution">
    <text evidence="7">The sequence shown here is derived from an EMBL/GenBank/DDBJ whole genome shotgun (WGS) entry which is preliminary data.</text>
</comment>
<name>A0AAE5W8B3_STACR</name>
<sequence>MFQLKNKQIWIIPIMTMLILVLLATAFYPAYNPKPKEVPMAIVNLDTGTQVQGKKINIGQNIEKKMTESDQKTFNWTTLKDKDVATQKVQNGTYAGAIVIEKDFSAHAFSPAQSLIMKDKTQEMQEKVATGELPPQVIQQLQQQAPKPVKMSKAQINTYYNEGAQGQLGRVVKQALDQMTQGINTTISQQNRKALAQNHVSIPVDQLDAVIQPVKTLSKAYHPIKDNQANGNASMVLFMPVWLASMITAVLLYFNYKRNKTSEHPHSRLALASLTMLIDFCASLIGGFAYVYFLHGVLHFDFPNPFVTALFVSLAVAGFSLLILGCMVWVGILIAPLFLLFVFFSMQAVMLPYAMVPKFYQQYILPWNPFKYYTRDIAHLIYVNPSLSWNTSIFIFIAFILFGAFSIFIAYTFKKFKS</sequence>
<dbReference type="GO" id="GO:0016020">
    <property type="term" value="C:membrane"/>
    <property type="evidence" value="ECO:0007669"/>
    <property type="project" value="UniProtKB-SubCell"/>
</dbReference>
<evidence type="ECO:0000256" key="3">
    <source>
        <dbReference type="ARBA" id="ARBA00022989"/>
    </source>
</evidence>
<feature type="transmembrane region" description="Helical" evidence="5">
    <location>
        <begin position="9"/>
        <end position="31"/>
    </location>
</feature>
<keyword evidence="3 5" id="KW-1133">Transmembrane helix</keyword>
<accession>A0AAE5W8B3</accession>
<dbReference type="AlphaFoldDB" id="A0AAE5W8B3"/>
<dbReference type="Proteomes" id="UP000242704">
    <property type="component" value="Unassembled WGS sequence"/>
</dbReference>
<feature type="transmembrane region" description="Helical" evidence="5">
    <location>
        <begin position="306"/>
        <end position="330"/>
    </location>
</feature>
<evidence type="ECO:0000313" key="7">
    <source>
        <dbReference type="EMBL" id="PTG13986.1"/>
    </source>
</evidence>
<dbReference type="InterPro" id="IPR013525">
    <property type="entry name" value="ABC2_TM"/>
</dbReference>
<evidence type="ECO:0000256" key="2">
    <source>
        <dbReference type="ARBA" id="ARBA00022692"/>
    </source>
</evidence>
<feature type="transmembrane region" description="Helical" evidence="5">
    <location>
        <begin position="268"/>
        <end position="294"/>
    </location>
</feature>
<evidence type="ECO:0000313" key="8">
    <source>
        <dbReference type="Proteomes" id="UP000242704"/>
    </source>
</evidence>
<dbReference type="InterPro" id="IPR051328">
    <property type="entry name" value="T7SS_ABC-Transporter"/>
</dbReference>
<dbReference type="EMBL" id="PZBZ01000030">
    <property type="protein sequence ID" value="PTG13986.1"/>
    <property type="molecule type" value="Genomic_DNA"/>
</dbReference>
<reference evidence="7 8" key="1">
    <citation type="journal article" date="2016" name="Front. Microbiol.">
        <title>Comprehensive Phylogenetic Analysis of Bovine Non-aureus Staphylococci Species Based on Whole-Genome Sequencing.</title>
        <authorList>
            <person name="Naushad S."/>
            <person name="Barkema H.W."/>
            <person name="Luby C."/>
            <person name="Condas L.A."/>
            <person name="Nobrega D.B."/>
            <person name="Carson D.A."/>
            <person name="De Buck J."/>
        </authorList>
    </citation>
    <scope>NUCLEOTIDE SEQUENCE [LARGE SCALE GENOMIC DNA]</scope>
    <source>
        <strain evidence="7 8">SNUC 505</strain>
    </source>
</reference>
<dbReference type="PANTHER" id="PTHR43077:SF5">
    <property type="entry name" value="PHAGE INFECTION PROTEIN"/>
    <property type="match status" value="1"/>
</dbReference>
<evidence type="ECO:0000256" key="4">
    <source>
        <dbReference type="ARBA" id="ARBA00023136"/>
    </source>
</evidence>
<feature type="domain" description="ABC-2 type transporter transmembrane" evidence="6">
    <location>
        <begin position="9"/>
        <end position="407"/>
    </location>
</feature>
<feature type="transmembrane region" description="Helical" evidence="5">
    <location>
        <begin position="337"/>
        <end position="356"/>
    </location>
</feature>
<feature type="transmembrane region" description="Helical" evidence="5">
    <location>
        <begin position="393"/>
        <end position="413"/>
    </location>
</feature>
<keyword evidence="2 5" id="KW-0812">Transmembrane</keyword>
<organism evidence="7 8">
    <name type="scientific">Staphylococcus chromogenes</name>
    <name type="common">Staphylococcus hyicus subsp. chromogenes</name>
    <dbReference type="NCBI Taxonomy" id="46126"/>
    <lineage>
        <taxon>Bacteria</taxon>
        <taxon>Bacillati</taxon>
        <taxon>Bacillota</taxon>
        <taxon>Bacilli</taxon>
        <taxon>Bacillales</taxon>
        <taxon>Staphylococcaceae</taxon>
        <taxon>Staphylococcus</taxon>
    </lineage>
</organism>
<proteinExistence type="predicted"/>
<evidence type="ECO:0000259" key="6">
    <source>
        <dbReference type="Pfam" id="PF12698"/>
    </source>
</evidence>
<evidence type="ECO:0000256" key="5">
    <source>
        <dbReference type="SAM" id="Phobius"/>
    </source>
</evidence>
<comment type="subcellular location">
    <subcellularLocation>
        <location evidence="1">Membrane</location>
        <topology evidence="1">Multi-pass membrane protein</topology>
    </subcellularLocation>
</comment>